<dbReference type="GO" id="GO:0032040">
    <property type="term" value="C:small-subunit processome"/>
    <property type="evidence" value="ECO:0007669"/>
    <property type="project" value="TreeGrafter"/>
</dbReference>
<proteinExistence type="predicted"/>
<feature type="compositionally biased region" description="Basic and acidic residues" evidence="1">
    <location>
        <begin position="214"/>
        <end position="223"/>
    </location>
</feature>
<feature type="region of interest" description="Disordered" evidence="1">
    <location>
        <begin position="262"/>
        <end position="379"/>
    </location>
</feature>
<evidence type="ECO:0000313" key="3">
    <source>
        <dbReference type="Proteomes" id="UP001302602"/>
    </source>
</evidence>
<dbReference type="EMBL" id="MU853225">
    <property type="protein sequence ID" value="KAK4125849.1"/>
    <property type="molecule type" value="Genomic_DNA"/>
</dbReference>
<feature type="compositionally biased region" description="Basic and acidic residues" evidence="1">
    <location>
        <begin position="335"/>
        <end position="345"/>
    </location>
</feature>
<name>A0AAN6U461_9PEZI</name>
<sequence length="379" mass="42032">MLLRVAPATLPALLDSLTKSLTTTLDIAPKLANVELPKDGISLLDVKNELLLSYLQNLVFLILLKLRQAKNGKTDSREDDLKLGDLVVSKLVELRLYLEKGARPLEDKLRFQIDKVLRAADDAERNAKAAEEFAKSNGHGSGSESASEEDDSDDEDGDQDDAVDGRKIADLQHRPNFSGWQRPAAAAKAGKEKDDTSGVYRPPRIAPVVMPTTERGEKGDRRALKSATLDEFVADEMSTAPIAEPSIGTTIVNFGRKIKTVTERRKEDERREYEESNFVRLPKESKKDRAKRARQEGRSSRMTFGGEEWRDLSEGVDRISRLTQSKSSGGGTKALLEKSRKRGIDTLEGGRGSGANMGERYQKRLKVLESGRRTRGKGR</sequence>
<feature type="compositionally biased region" description="Basic and acidic residues" evidence="1">
    <location>
        <begin position="262"/>
        <end position="274"/>
    </location>
</feature>
<feature type="compositionally biased region" description="Basic and acidic residues" evidence="1">
    <location>
        <begin position="360"/>
        <end position="372"/>
    </location>
</feature>
<feature type="compositionally biased region" description="Basic and acidic residues" evidence="1">
    <location>
        <begin position="281"/>
        <end position="299"/>
    </location>
</feature>
<dbReference type="GO" id="GO:0000462">
    <property type="term" value="P:maturation of SSU-rRNA from tricistronic rRNA transcript (SSU-rRNA, 5.8S rRNA, LSU-rRNA)"/>
    <property type="evidence" value="ECO:0007669"/>
    <property type="project" value="TreeGrafter"/>
</dbReference>
<feature type="compositionally biased region" description="Basic and acidic residues" evidence="1">
    <location>
        <begin position="163"/>
        <end position="173"/>
    </location>
</feature>
<feature type="region of interest" description="Disordered" evidence="1">
    <location>
        <begin position="128"/>
        <end position="223"/>
    </location>
</feature>
<dbReference type="RefSeq" id="XP_062649620.1">
    <property type="nucleotide sequence ID" value="XM_062794499.1"/>
</dbReference>
<dbReference type="Proteomes" id="UP001302602">
    <property type="component" value="Unassembled WGS sequence"/>
</dbReference>
<dbReference type="AlphaFoldDB" id="A0AAN6U461"/>
<feature type="compositionally biased region" description="Basic and acidic residues" evidence="1">
    <location>
        <begin position="307"/>
        <end position="320"/>
    </location>
</feature>
<comment type="caution">
    <text evidence="2">The sequence shown here is derived from an EMBL/GenBank/DDBJ whole genome shotgun (WGS) entry which is preliminary data.</text>
</comment>
<dbReference type="GeneID" id="87831268"/>
<dbReference type="Pfam" id="PF04000">
    <property type="entry name" value="Sas10_Utp3"/>
    <property type="match status" value="1"/>
</dbReference>
<evidence type="ECO:0000256" key="1">
    <source>
        <dbReference type="SAM" id="MobiDB-lite"/>
    </source>
</evidence>
<accession>A0AAN6U461</accession>
<reference evidence="2" key="2">
    <citation type="submission" date="2023-05" db="EMBL/GenBank/DDBJ databases">
        <authorList>
            <consortium name="Lawrence Berkeley National Laboratory"/>
            <person name="Steindorff A."/>
            <person name="Hensen N."/>
            <person name="Bonometti L."/>
            <person name="Westerberg I."/>
            <person name="Brannstrom I.O."/>
            <person name="Guillou S."/>
            <person name="Cros-Aarteil S."/>
            <person name="Calhoun S."/>
            <person name="Haridas S."/>
            <person name="Kuo A."/>
            <person name="Mondo S."/>
            <person name="Pangilinan J."/>
            <person name="Riley R."/>
            <person name="Labutti K."/>
            <person name="Andreopoulos B."/>
            <person name="Lipzen A."/>
            <person name="Chen C."/>
            <person name="Yanf M."/>
            <person name="Daum C."/>
            <person name="Ng V."/>
            <person name="Clum A."/>
            <person name="Ohm R."/>
            <person name="Martin F."/>
            <person name="Silar P."/>
            <person name="Natvig D."/>
            <person name="Lalanne C."/>
            <person name="Gautier V."/>
            <person name="Ament-Velasquez S.L."/>
            <person name="Kruys A."/>
            <person name="Hutchinson M.I."/>
            <person name="Powell A.J."/>
            <person name="Barry K."/>
            <person name="Miller A.N."/>
            <person name="Grigoriev I.V."/>
            <person name="Debuchy R."/>
            <person name="Gladieux P."/>
            <person name="Thoren M.H."/>
            <person name="Johannesson H."/>
        </authorList>
    </citation>
    <scope>NUCLEOTIDE SEQUENCE</scope>
    <source>
        <strain evidence="2">CBS 731.68</strain>
    </source>
</reference>
<organism evidence="2 3">
    <name type="scientific">Parathielavia appendiculata</name>
    <dbReference type="NCBI Taxonomy" id="2587402"/>
    <lineage>
        <taxon>Eukaryota</taxon>
        <taxon>Fungi</taxon>
        <taxon>Dikarya</taxon>
        <taxon>Ascomycota</taxon>
        <taxon>Pezizomycotina</taxon>
        <taxon>Sordariomycetes</taxon>
        <taxon>Sordariomycetidae</taxon>
        <taxon>Sordariales</taxon>
        <taxon>Chaetomiaceae</taxon>
        <taxon>Parathielavia</taxon>
    </lineage>
</organism>
<protein>
    <submittedName>
        <fullName evidence="2">Uncharacterized protein</fullName>
    </submittedName>
</protein>
<evidence type="ECO:0000313" key="2">
    <source>
        <dbReference type="EMBL" id="KAK4125849.1"/>
    </source>
</evidence>
<feature type="compositionally biased region" description="Acidic residues" evidence="1">
    <location>
        <begin position="146"/>
        <end position="162"/>
    </location>
</feature>
<dbReference type="PANTHER" id="PTHR13237">
    <property type="entry name" value="SOMETHING ABOUT SILENCING PROTEIN 10-RELATED"/>
    <property type="match status" value="1"/>
</dbReference>
<reference evidence="2" key="1">
    <citation type="journal article" date="2023" name="Mol. Phylogenet. Evol.">
        <title>Genome-scale phylogeny and comparative genomics of the fungal order Sordariales.</title>
        <authorList>
            <person name="Hensen N."/>
            <person name="Bonometti L."/>
            <person name="Westerberg I."/>
            <person name="Brannstrom I.O."/>
            <person name="Guillou S."/>
            <person name="Cros-Aarteil S."/>
            <person name="Calhoun S."/>
            <person name="Haridas S."/>
            <person name="Kuo A."/>
            <person name="Mondo S."/>
            <person name="Pangilinan J."/>
            <person name="Riley R."/>
            <person name="LaButti K."/>
            <person name="Andreopoulos B."/>
            <person name="Lipzen A."/>
            <person name="Chen C."/>
            <person name="Yan M."/>
            <person name="Daum C."/>
            <person name="Ng V."/>
            <person name="Clum A."/>
            <person name="Steindorff A."/>
            <person name="Ohm R.A."/>
            <person name="Martin F."/>
            <person name="Silar P."/>
            <person name="Natvig D.O."/>
            <person name="Lalanne C."/>
            <person name="Gautier V."/>
            <person name="Ament-Velasquez S.L."/>
            <person name="Kruys A."/>
            <person name="Hutchinson M.I."/>
            <person name="Powell A.J."/>
            <person name="Barry K."/>
            <person name="Miller A.N."/>
            <person name="Grigoriev I.V."/>
            <person name="Debuchy R."/>
            <person name="Gladieux P."/>
            <person name="Hiltunen Thoren M."/>
            <person name="Johannesson H."/>
        </authorList>
    </citation>
    <scope>NUCLEOTIDE SEQUENCE</scope>
    <source>
        <strain evidence="2">CBS 731.68</strain>
    </source>
</reference>
<dbReference type="PANTHER" id="PTHR13237:SF9">
    <property type="entry name" value="NEUROGUIDIN"/>
    <property type="match status" value="1"/>
</dbReference>
<keyword evidence="3" id="KW-1185">Reference proteome</keyword>
<dbReference type="InterPro" id="IPR007146">
    <property type="entry name" value="Sas10/Utp3/C1D"/>
</dbReference>
<gene>
    <name evidence="2" type="ORF">N657DRAFT_654371</name>
</gene>